<organism evidence="1">
    <name type="scientific">marine sediment metagenome</name>
    <dbReference type="NCBI Taxonomy" id="412755"/>
    <lineage>
        <taxon>unclassified sequences</taxon>
        <taxon>metagenomes</taxon>
        <taxon>ecological metagenomes</taxon>
    </lineage>
</organism>
<sequence length="160" mass="17375">MAGLYGGSTGQTSAERVERTIEAFYRLPLNSQTSATFANLWSSRAVHQLEVRNDYIIGGGESQDAAGWMAYLQRVLISTANTSTKGRLGTLGLPHPVWTDFVTDHAARKADSTHNSGATDVLQGKRIYEFLVTDNKWQSGTYREFLSAWGAAGSSALPTS</sequence>
<dbReference type="AlphaFoldDB" id="A0A0F9HTB2"/>
<comment type="caution">
    <text evidence="1">The sequence shown here is derived from an EMBL/GenBank/DDBJ whole genome shotgun (WGS) entry which is preliminary data.</text>
</comment>
<accession>A0A0F9HTB2</accession>
<reference evidence="1" key="1">
    <citation type="journal article" date="2015" name="Nature">
        <title>Complex archaea that bridge the gap between prokaryotes and eukaryotes.</title>
        <authorList>
            <person name="Spang A."/>
            <person name="Saw J.H."/>
            <person name="Jorgensen S.L."/>
            <person name="Zaremba-Niedzwiedzka K."/>
            <person name="Martijn J."/>
            <person name="Lind A.E."/>
            <person name="van Eijk R."/>
            <person name="Schleper C."/>
            <person name="Guy L."/>
            <person name="Ettema T.J."/>
        </authorList>
    </citation>
    <scope>NUCLEOTIDE SEQUENCE</scope>
</reference>
<protein>
    <submittedName>
        <fullName evidence="1">Uncharacterized protein</fullName>
    </submittedName>
</protein>
<evidence type="ECO:0000313" key="1">
    <source>
        <dbReference type="EMBL" id="KKL78372.1"/>
    </source>
</evidence>
<proteinExistence type="predicted"/>
<name>A0A0F9HTB2_9ZZZZ</name>
<gene>
    <name evidence="1" type="ORF">LCGC14_2025510</name>
</gene>
<dbReference type="EMBL" id="LAZR01023479">
    <property type="protein sequence ID" value="KKL78372.1"/>
    <property type="molecule type" value="Genomic_DNA"/>
</dbReference>